<evidence type="ECO:0000313" key="6">
    <source>
        <dbReference type="EMBL" id="HIU92122.1"/>
    </source>
</evidence>
<dbReference type="Gene3D" id="3.40.50.360">
    <property type="match status" value="1"/>
</dbReference>
<evidence type="ECO:0000256" key="1">
    <source>
        <dbReference type="ARBA" id="ARBA00001974"/>
    </source>
</evidence>
<accession>A0A9D1MZP0</accession>
<dbReference type="InterPro" id="IPR052397">
    <property type="entry name" value="NADPH-QR_MdaB"/>
</dbReference>
<comment type="cofactor">
    <cofactor evidence="1">
        <name>FAD</name>
        <dbReference type="ChEBI" id="CHEBI:57692"/>
    </cofactor>
</comment>
<protein>
    <submittedName>
        <fullName evidence="6">NAD(P)H-dependent oxidoreductase</fullName>
    </submittedName>
</protein>
<comment type="similarity">
    <text evidence="4">Belongs to the oxidoreductase MdaB family.</text>
</comment>
<dbReference type="InterPro" id="IPR003680">
    <property type="entry name" value="Flavodoxin_fold"/>
</dbReference>
<dbReference type="EMBL" id="DVOD01000021">
    <property type="protein sequence ID" value="HIU92122.1"/>
    <property type="molecule type" value="Genomic_DNA"/>
</dbReference>
<dbReference type="Pfam" id="PF02525">
    <property type="entry name" value="Flavodoxin_2"/>
    <property type="match status" value="1"/>
</dbReference>
<reference evidence="6" key="1">
    <citation type="submission" date="2020-10" db="EMBL/GenBank/DDBJ databases">
        <authorList>
            <person name="Gilroy R."/>
        </authorList>
    </citation>
    <scope>NUCLEOTIDE SEQUENCE</scope>
    <source>
        <strain evidence="6">CHK154-7741</strain>
    </source>
</reference>
<dbReference type="Proteomes" id="UP000886748">
    <property type="component" value="Unassembled WGS sequence"/>
</dbReference>
<evidence type="ECO:0000259" key="5">
    <source>
        <dbReference type="Pfam" id="PF02525"/>
    </source>
</evidence>
<evidence type="ECO:0000256" key="4">
    <source>
        <dbReference type="ARBA" id="ARBA00037981"/>
    </source>
</evidence>
<dbReference type="AlphaFoldDB" id="A0A9D1MZP0"/>
<dbReference type="PANTHER" id="PTHR46305">
    <property type="match status" value="1"/>
</dbReference>
<gene>
    <name evidence="6" type="ORF">IAD26_03185</name>
</gene>
<keyword evidence="3" id="KW-0274">FAD</keyword>
<dbReference type="InterPro" id="IPR029039">
    <property type="entry name" value="Flavoprotein-like_sf"/>
</dbReference>
<evidence type="ECO:0000313" key="7">
    <source>
        <dbReference type="Proteomes" id="UP000886748"/>
    </source>
</evidence>
<proteinExistence type="inferred from homology"/>
<organism evidence="6 7">
    <name type="scientific">Candidatus Limenecus avicola</name>
    <dbReference type="NCBI Taxonomy" id="2840847"/>
    <lineage>
        <taxon>Bacteria</taxon>
        <taxon>Bacillati</taxon>
        <taxon>Bacillota</taxon>
        <taxon>Clostridia</taxon>
        <taxon>Eubacteriales</taxon>
        <taxon>Clostridiaceae</taxon>
        <taxon>Clostridiaceae incertae sedis</taxon>
        <taxon>Candidatus Limenecus</taxon>
    </lineage>
</organism>
<evidence type="ECO:0000256" key="2">
    <source>
        <dbReference type="ARBA" id="ARBA00022630"/>
    </source>
</evidence>
<reference evidence="6" key="2">
    <citation type="journal article" date="2021" name="PeerJ">
        <title>Extensive microbial diversity within the chicken gut microbiome revealed by metagenomics and culture.</title>
        <authorList>
            <person name="Gilroy R."/>
            <person name="Ravi A."/>
            <person name="Getino M."/>
            <person name="Pursley I."/>
            <person name="Horton D.L."/>
            <person name="Alikhan N.F."/>
            <person name="Baker D."/>
            <person name="Gharbi K."/>
            <person name="Hall N."/>
            <person name="Watson M."/>
            <person name="Adriaenssens E.M."/>
            <person name="Foster-Nyarko E."/>
            <person name="Jarju S."/>
            <person name="Secka A."/>
            <person name="Antonio M."/>
            <person name="Oren A."/>
            <person name="Chaudhuri R.R."/>
            <person name="La Ragione R."/>
            <person name="Hildebrand F."/>
            <person name="Pallen M.J."/>
        </authorList>
    </citation>
    <scope>NUCLEOTIDE SEQUENCE</scope>
    <source>
        <strain evidence="6">CHK154-7741</strain>
    </source>
</reference>
<name>A0A9D1MZP0_9CLOT</name>
<comment type="caution">
    <text evidence="6">The sequence shown here is derived from an EMBL/GenBank/DDBJ whole genome shotgun (WGS) entry which is preliminary data.</text>
</comment>
<feature type="domain" description="Flavodoxin-like fold" evidence="5">
    <location>
        <begin position="2"/>
        <end position="172"/>
    </location>
</feature>
<dbReference type="PANTHER" id="PTHR46305:SF3">
    <property type="entry name" value="NADPH:QUINONE OXIDOREDUCTASE MDAB"/>
    <property type="match status" value="1"/>
</dbReference>
<sequence length="187" mass="21872">MMNFFVINGHKFYPYAKGELNHTLFEKIIEIVSPGNSVQTTIIENGYDVKEEIEKYKLADFIIFQTPMNWFSVPWSFKKYIDEVYLHNIFYKGTADYGRGGLFKGKKYMYSITCNPSEDVFDNPNLFFGTQSPEDLIVALHKIQQFCGMEPVKSYFCFDVVHNPDIEKYLKGLDNHLHTYVLNDRLA</sequence>
<keyword evidence="2" id="KW-0285">Flavoprotein</keyword>
<evidence type="ECO:0000256" key="3">
    <source>
        <dbReference type="ARBA" id="ARBA00022827"/>
    </source>
</evidence>
<dbReference type="SUPFAM" id="SSF52218">
    <property type="entry name" value="Flavoproteins"/>
    <property type="match status" value="1"/>
</dbReference>